<dbReference type="Gene3D" id="2.60.120.260">
    <property type="entry name" value="Galactose-binding domain-like"/>
    <property type="match status" value="1"/>
</dbReference>
<sequence>MSSQPKSGYTNGLRKLLRVGTLLTLVLVLAPARPAQAQTGGEVLLWTIFQNLTVGTAMFGVRFSEPSPGFTETDLKLSGWEVTAFETETLNLEYVVTVQYTNSYARAQVPAAVVVGNTTQDPNAESNLLEEVQDLVNAGSFLTVAGYEVPWGATVCLTPDDLIHFQDDCPYVVKNEGFTYTPQCNFTRFDVVYSVYNEKGISLGGHGGQGLGSIYQYQNQVSYDGVGFVYHTEYEALPPGSSKTFTASGRVDGVYVIGELLWPVIDEHEHTLTITMDVGDPGQKRDGGTVKVRYCGFNSSWCGCGMDLMPSTGMTVGSQHYDWGSTCDGFFGCNCLLDEDTVYETNAVTGESVRGVYVSVTEREAYHMRGATAALANYTTVTPGFVSTLDLRTLDVSPGCDWCATGNGNASVVIVTPSKTLQPGQEMISTFFMPLPNIDTAVRRFEFSLDSGNTVDVFDFDNTTEYSAEFRMCFPEISPDLTPGDVNLLTGALIVDGTSSAELSWDSVEGCLTPDHLQQIDASSETSTFFRFTYTEKNIGHKPTNSSVGWTNTLLWDDVAIHTNLNRPNLNPFTESSALTVQVDLGSPDDGSVLHRLTLRIDSNDTVKDETDDLMPSHPPNNMKTLGLRFCGWGPSLSAGAGLQLAGAARTWGSGAAVCLSDDDIDSTPGKTLVSLSYDEMNTQSQWAQELYTGRNGWTNQMFYTGGFKVEGVTVVKNTCGFREGFEAGMMVDGDASTYWYPPSCDPRKGNYYAVFDLQNTTTVNQVGVTSLGDEVHDIKKYELFTCNDPLDVNCILADDSTRSLVKACNATTDVKVEQTCAGFTVSARYLVLRFPETAATQTPHVAEVSFYTAGMLRDFPNRTLLSGSAATEESMAVYGLSTATSRLVDLGDVDLGTLNAEPYNLELILDVDDDVAWNDLHSADRISQSVELAFCTKALRLQTGGQCGCAGDLSLDQKLTIGNHDTLWGEDTCLYPSDVSEGTTADPNLGSFSGGFGKFDTTATFDLTYVEGNLPPGAQTYVDDMFRHLLLWDGEPVNITADRPRLPLGLVRTAPWPHAFTVNRDGGEHTLTLVVNSADAGRYLTETEGKKCNTHFCEDARWEGQPETDLANNVFHLNVRHCGYKAELNAGPWVYVGEQRVPWNTSAVHGVACLGYEDVKNFTEVVNGTNVTYWGITMAYTELNEGLVDAPANFTNRIYWDDQEMIVDANREGMVAGAARAEEHIWSYVGCAAGLTRCDMLNVTIDQQRHVLRIRMDADDIVDEVYNENIFEVEVYFSWMWEETGCPNAPPPPPMPPSPPPPPPSPPLPPSPPPSPPPPPGPEPPPVPPLPPSVPPEQPLPPSIRSAPNSSTTSSLLCHHHQARLSRPRRPPRALPALAPLPPSPPPPAPSPITSTLLWMEGSIKDVTPQLQNQFQQAMVDVADFAVPVEAVAILRVRAGSVIVDSAVSFQTQADAEKFVDNVLCCAADIFFKYSTTFQKWGRLDVIEVNGTTYLEYEGESEADPDGPMVVGIVTATVLLVLSAGTVLAFRAWHVPMHKGAITPLPKRMVYTAGAAPAVSVHSQVPLIDRAKCTETQYRPEYGYTYAHQAQELEGVLHLRTNPKYSRGSLDKPSLPISDRLLRAQRNGVLPPIPGDAARKLPESTALVVAGEGEGVAGTGTRPDGEEEPNSPLLGTKAGDPAMGADADGGVRAGAEVGESEEKSAI</sequence>
<dbReference type="PANTHER" id="PTHR24216">
    <property type="entry name" value="PAXILLIN-RELATED"/>
    <property type="match status" value="1"/>
</dbReference>
<organism evidence="3 4">
    <name type="scientific">Cymbomonas tetramitiformis</name>
    <dbReference type="NCBI Taxonomy" id="36881"/>
    <lineage>
        <taxon>Eukaryota</taxon>
        <taxon>Viridiplantae</taxon>
        <taxon>Chlorophyta</taxon>
        <taxon>Pyramimonadophyceae</taxon>
        <taxon>Pyramimonadales</taxon>
        <taxon>Pyramimonadaceae</taxon>
        <taxon>Cymbomonas</taxon>
    </lineage>
</organism>
<gene>
    <name evidence="3" type="ORF">CYMTET_12393</name>
</gene>
<keyword evidence="4" id="KW-1185">Reference proteome</keyword>
<evidence type="ECO:0000313" key="3">
    <source>
        <dbReference type="EMBL" id="KAK3279737.1"/>
    </source>
</evidence>
<protein>
    <submittedName>
        <fullName evidence="3">Uncharacterized protein</fullName>
    </submittedName>
</protein>
<reference evidence="3 4" key="1">
    <citation type="journal article" date="2015" name="Genome Biol. Evol.">
        <title>Comparative Genomics of a Bacterivorous Green Alga Reveals Evolutionary Causalities and Consequences of Phago-Mixotrophic Mode of Nutrition.</title>
        <authorList>
            <person name="Burns J.A."/>
            <person name="Paasch A."/>
            <person name="Narechania A."/>
            <person name="Kim E."/>
        </authorList>
    </citation>
    <scope>NUCLEOTIDE SEQUENCE [LARGE SCALE GENOMIC DNA]</scope>
    <source>
        <strain evidence="3 4">PLY_AMNH</strain>
    </source>
</reference>
<evidence type="ECO:0000256" key="1">
    <source>
        <dbReference type="SAM" id="MobiDB-lite"/>
    </source>
</evidence>
<name>A0AAE0LC71_9CHLO</name>
<evidence type="ECO:0000256" key="2">
    <source>
        <dbReference type="SAM" id="SignalP"/>
    </source>
</evidence>
<accession>A0AAE0LC71</accession>
<dbReference type="EMBL" id="LGRX02004696">
    <property type="protein sequence ID" value="KAK3279737.1"/>
    <property type="molecule type" value="Genomic_DNA"/>
</dbReference>
<proteinExistence type="predicted"/>
<feature type="compositionally biased region" description="Pro residues" evidence="1">
    <location>
        <begin position="1380"/>
        <end position="1392"/>
    </location>
</feature>
<evidence type="ECO:0000313" key="4">
    <source>
        <dbReference type="Proteomes" id="UP001190700"/>
    </source>
</evidence>
<feature type="compositionally biased region" description="Low complexity" evidence="1">
    <location>
        <begin position="1679"/>
        <end position="1698"/>
    </location>
</feature>
<dbReference type="PANTHER" id="PTHR24216:SF65">
    <property type="entry name" value="PAXILLIN-LIKE PROTEIN 1"/>
    <property type="match status" value="1"/>
</dbReference>
<feature type="signal peptide" evidence="2">
    <location>
        <begin position="1"/>
        <end position="37"/>
    </location>
</feature>
<feature type="region of interest" description="Disordered" evidence="1">
    <location>
        <begin position="1291"/>
        <end position="1395"/>
    </location>
</feature>
<dbReference type="InterPro" id="IPR008979">
    <property type="entry name" value="Galactose-bd-like_sf"/>
</dbReference>
<keyword evidence="2" id="KW-0732">Signal</keyword>
<feature type="compositionally biased region" description="Basic residues" evidence="1">
    <location>
        <begin position="1359"/>
        <end position="1373"/>
    </location>
</feature>
<comment type="caution">
    <text evidence="3">The sequence shown here is derived from an EMBL/GenBank/DDBJ whole genome shotgun (WGS) entry which is preliminary data.</text>
</comment>
<feature type="compositionally biased region" description="Pro residues" evidence="1">
    <location>
        <begin position="1291"/>
        <end position="1343"/>
    </location>
</feature>
<feature type="chain" id="PRO_5042020603" evidence="2">
    <location>
        <begin position="38"/>
        <end position="1707"/>
    </location>
</feature>
<dbReference type="SUPFAM" id="SSF49785">
    <property type="entry name" value="Galactose-binding domain-like"/>
    <property type="match status" value="1"/>
</dbReference>
<feature type="region of interest" description="Disordered" evidence="1">
    <location>
        <begin position="1651"/>
        <end position="1707"/>
    </location>
</feature>
<dbReference type="Proteomes" id="UP001190700">
    <property type="component" value="Unassembled WGS sequence"/>
</dbReference>